<keyword evidence="1" id="KW-0812">Transmembrane</keyword>
<keyword evidence="3" id="KW-1185">Reference proteome</keyword>
<evidence type="ECO:0000256" key="1">
    <source>
        <dbReference type="SAM" id="Phobius"/>
    </source>
</evidence>
<evidence type="ECO:0000313" key="3">
    <source>
        <dbReference type="Proteomes" id="UP001374535"/>
    </source>
</evidence>
<dbReference type="PANTHER" id="PTHR31170">
    <property type="entry name" value="BNAC04G53230D PROTEIN"/>
    <property type="match status" value="1"/>
</dbReference>
<keyword evidence="1" id="KW-0472">Membrane</keyword>
<keyword evidence="1" id="KW-1133">Transmembrane helix</keyword>
<dbReference type="Pfam" id="PF03140">
    <property type="entry name" value="DUF247"/>
    <property type="match status" value="1"/>
</dbReference>
<dbReference type="EMBL" id="CP144699">
    <property type="protein sequence ID" value="WVZ19161.1"/>
    <property type="molecule type" value="Genomic_DNA"/>
</dbReference>
<proteinExistence type="predicted"/>
<organism evidence="2 3">
    <name type="scientific">Vigna mungo</name>
    <name type="common">Black gram</name>
    <name type="synonym">Phaseolus mungo</name>
    <dbReference type="NCBI Taxonomy" id="3915"/>
    <lineage>
        <taxon>Eukaryota</taxon>
        <taxon>Viridiplantae</taxon>
        <taxon>Streptophyta</taxon>
        <taxon>Embryophyta</taxon>
        <taxon>Tracheophyta</taxon>
        <taxon>Spermatophyta</taxon>
        <taxon>Magnoliopsida</taxon>
        <taxon>eudicotyledons</taxon>
        <taxon>Gunneridae</taxon>
        <taxon>Pentapetalae</taxon>
        <taxon>rosids</taxon>
        <taxon>fabids</taxon>
        <taxon>Fabales</taxon>
        <taxon>Fabaceae</taxon>
        <taxon>Papilionoideae</taxon>
        <taxon>50 kb inversion clade</taxon>
        <taxon>NPAAA clade</taxon>
        <taxon>indigoferoid/millettioid clade</taxon>
        <taxon>Phaseoleae</taxon>
        <taxon>Vigna</taxon>
    </lineage>
</organism>
<sequence length="666" mass="76412">MASAKLIKLVYLRFNTRKFHGNANRITSSWRGDMKRELESGNSGKQEESDRRVCIYRVPSSLRRIKPKAYTPKNISIGPYHHGAPHLRDMEDLKKRFYRRLFNNHANKAKLGEAFKFLKKEERQVRRFYNEHIKLSRNKFLKMVLVDGSFIVQLLRELSACEFEKVPRSLSPWMLPIIRYEMIMLENQLPMFVLNKLFELTSADSAPSGPNITLKDLALQFFYPLLQVDSNYIPDSKKAGKLSELHFLDLLRSSIMPNKSGKTDVERKSKPHMIRSVTELMEAGVKIKADESKNLLDISFGKNLGFSGRKLTIPPLYINDHTCTVFRNMVAFENCHQDCDRMVTAYLFFFNGLVNSAGDVSFLRYKGVLHHSLGNDNTVSQLINNITKEIVLDKQKWYLYKVVNEANEYSDTCYARVRASLVHHYFTSWVVIASTLGSLLVLYFTFIQIVFSFGKSSKAFENQSFRSVICDFGICDSRSGGRWDLWTVEVVADRSRRQWDLVVGGRSCRRWASSPFGVVAGLNQRKTIHPLPTHTPPHRPLQSCRLRLLSQRKSIHPLPTTPSSSISLPFDFSPTNRRTIYPLQTLAQFWENGNWICGFNFSGLLPNPSSVTMGGVVRKCETDFGAQLKWKLISEQSENGKLIAVVDFENGKRAIVDFENEKRAAK</sequence>
<dbReference type="Proteomes" id="UP001374535">
    <property type="component" value="Chromosome 2"/>
</dbReference>
<dbReference type="AlphaFoldDB" id="A0AAQ3P1L9"/>
<evidence type="ECO:0000313" key="2">
    <source>
        <dbReference type="EMBL" id="WVZ19161.1"/>
    </source>
</evidence>
<protein>
    <submittedName>
        <fullName evidence="2">Uncharacterized protein</fullName>
    </submittedName>
</protein>
<name>A0AAQ3P1L9_VIGMU</name>
<dbReference type="InterPro" id="IPR004158">
    <property type="entry name" value="DUF247_pln"/>
</dbReference>
<dbReference type="PANTHER" id="PTHR31170:SF21">
    <property type="match status" value="1"/>
</dbReference>
<accession>A0AAQ3P1L9</accession>
<reference evidence="2 3" key="1">
    <citation type="journal article" date="2023" name="Life. Sci Alliance">
        <title>Evolutionary insights into 3D genome organization and epigenetic landscape of Vigna mungo.</title>
        <authorList>
            <person name="Junaid A."/>
            <person name="Singh B."/>
            <person name="Bhatia S."/>
        </authorList>
    </citation>
    <scope>NUCLEOTIDE SEQUENCE [LARGE SCALE GENOMIC DNA]</scope>
    <source>
        <strain evidence="2">Urdbean</strain>
    </source>
</reference>
<feature type="transmembrane region" description="Helical" evidence="1">
    <location>
        <begin position="426"/>
        <end position="451"/>
    </location>
</feature>
<gene>
    <name evidence="2" type="ORF">V8G54_006483</name>
</gene>